<evidence type="ECO:0000313" key="2">
    <source>
        <dbReference type="EMBL" id="GIJ12611.1"/>
    </source>
</evidence>
<sequence length="139" mass="15134">MGQQPAELKPHASARHFLGAELRCWRQQRGLSLARLATLVHVSPDLLGKIEKAERTASLDVMSRCDQALETGGALVRLRRFVDHHPAAQPRSDASATRPTRFMVVMEILPVGPVDSDAAPLVNSGGQPRLYALHGGQSR</sequence>
<reference evidence="2 3" key="1">
    <citation type="submission" date="2021-01" db="EMBL/GenBank/DDBJ databases">
        <title>Whole genome shotgun sequence of Verrucosispora andamanensis NBRC 109075.</title>
        <authorList>
            <person name="Komaki H."/>
            <person name="Tamura T."/>
        </authorList>
    </citation>
    <scope>NUCLEOTIDE SEQUENCE [LARGE SCALE GENOMIC DNA]</scope>
    <source>
        <strain evidence="2 3">NBRC 109075</strain>
    </source>
</reference>
<gene>
    <name evidence="2" type="ORF">Van01_58250</name>
</gene>
<proteinExistence type="predicted"/>
<organism evidence="2 3">
    <name type="scientific">Micromonospora andamanensis</name>
    <dbReference type="NCBI Taxonomy" id="1287068"/>
    <lineage>
        <taxon>Bacteria</taxon>
        <taxon>Bacillati</taxon>
        <taxon>Actinomycetota</taxon>
        <taxon>Actinomycetes</taxon>
        <taxon>Micromonosporales</taxon>
        <taxon>Micromonosporaceae</taxon>
        <taxon>Micromonospora</taxon>
    </lineage>
</organism>
<dbReference type="CDD" id="cd00093">
    <property type="entry name" value="HTH_XRE"/>
    <property type="match status" value="1"/>
</dbReference>
<accession>A0ABQ4I410</accession>
<dbReference type="EMBL" id="BOOZ01000057">
    <property type="protein sequence ID" value="GIJ12611.1"/>
    <property type="molecule type" value="Genomic_DNA"/>
</dbReference>
<name>A0ABQ4I410_9ACTN</name>
<feature type="domain" description="HTH cro/C1-type" evidence="1">
    <location>
        <begin position="22"/>
        <end position="75"/>
    </location>
</feature>
<evidence type="ECO:0000259" key="1">
    <source>
        <dbReference type="PROSITE" id="PS50943"/>
    </source>
</evidence>
<dbReference type="PROSITE" id="PS50943">
    <property type="entry name" value="HTH_CROC1"/>
    <property type="match status" value="1"/>
</dbReference>
<protein>
    <recommendedName>
        <fullName evidence="1">HTH cro/C1-type domain-containing protein</fullName>
    </recommendedName>
</protein>
<dbReference type="SUPFAM" id="SSF47413">
    <property type="entry name" value="lambda repressor-like DNA-binding domains"/>
    <property type="match status" value="1"/>
</dbReference>
<keyword evidence="3" id="KW-1185">Reference proteome</keyword>
<dbReference type="SMART" id="SM00530">
    <property type="entry name" value="HTH_XRE"/>
    <property type="match status" value="1"/>
</dbReference>
<dbReference type="RefSeq" id="WP_204014358.1">
    <property type="nucleotide sequence ID" value="NZ_BOOZ01000057.1"/>
</dbReference>
<comment type="caution">
    <text evidence="2">The sequence shown here is derived from an EMBL/GenBank/DDBJ whole genome shotgun (WGS) entry which is preliminary data.</text>
</comment>
<dbReference type="InterPro" id="IPR001387">
    <property type="entry name" value="Cro/C1-type_HTH"/>
</dbReference>
<dbReference type="Pfam" id="PF13560">
    <property type="entry name" value="HTH_31"/>
    <property type="match status" value="1"/>
</dbReference>
<dbReference type="Gene3D" id="1.10.260.40">
    <property type="entry name" value="lambda repressor-like DNA-binding domains"/>
    <property type="match status" value="1"/>
</dbReference>
<dbReference type="Proteomes" id="UP000647017">
    <property type="component" value="Unassembled WGS sequence"/>
</dbReference>
<evidence type="ECO:0000313" key="3">
    <source>
        <dbReference type="Proteomes" id="UP000647017"/>
    </source>
</evidence>
<dbReference type="InterPro" id="IPR010982">
    <property type="entry name" value="Lambda_DNA-bd_dom_sf"/>
</dbReference>